<dbReference type="Gene3D" id="1.10.238.10">
    <property type="entry name" value="EF-hand"/>
    <property type="match status" value="1"/>
</dbReference>
<evidence type="ECO:0000259" key="9">
    <source>
        <dbReference type="PROSITE" id="PS50222"/>
    </source>
</evidence>
<keyword evidence="8" id="KW-0472">Membrane</keyword>
<dbReference type="GO" id="GO:1990246">
    <property type="term" value="C:uniplex complex"/>
    <property type="evidence" value="ECO:0007669"/>
    <property type="project" value="TreeGrafter"/>
</dbReference>
<comment type="subcellular location">
    <subcellularLocation>
        <location evidence="1">Mitochondrion inner membrane</location>
    </subcellularLocation>
    <subcellularLocation>
        <location evidence="2">Mitochondrion intermembrane space</location>
    </subcellularLocation>
</comment>
<evidence type="ECO:0000313" key="10">
    <source>
        <dbReference type="EMBL" id="KHN80296.1"/>
    </source>
</evidence>
<dbReference type="GO" id="GO:0005509">
    <property type="term" value="F:calcium ion binding"/>
    <property type="evidence" value="ECO:0007669"/>
    <property type="project" value="InterPro"/>
</dbReference>
<evidence type="ECO:0000256" key="4">
    <source>
        <dbReference type="ARBA" id="ARBA00022792"/>
    </source>
</evidence>
<dbReference type="InterPro" id="IPR011992">
    <property type="entry name" value="EF-hand-dom_pair"/>
</dbReference>
<evidence type="ECO:0000256" key="5">
    <source>
        <dbReference type="ARBA" id="ARBA00022837"/>
    </source>
</evidence>
<dbReference type="InterPro" id="IPR039800">
    <property type="entry name" value="MICU1/2/3"/>
</dbReference>
<dbReference type="OMA" id="ARWRYAS"/>
<evidence type="ECO:0000313" key="11">
    <source>
        <dbReference type="Proteomes" id="UP000031036"/>
    </source>
</evidence>
<evidence type="ECO:0000256" key="2">
    <source>
        <dbReference type="ARBA" id="ARBA00004569"/>
    </source>
</evidence>
<dbReference type="InterPro" id="IPR002048">
    <property type="entry name" value="EF_hand_dom"/>
</dbReference>
<keyword evidence="3" id="KW-0677">Repeat</keyword>
<dbReference type="PROSITE" id="PS00018">
    <property type="entry name" value="EF_HAND_1"/>
    <property type="match status" value="1"/>
</dbReference>
<evidence type="ECO:0000256" key="1">
    <source>
        <dbReference type="ARBA" id="ARBA00004273"/>
    </source>
</evidence>
<dbReference type="OrthoDB" id="5859791at2759"/>
<keyword evidence="7" id="KW-0496">Mitochondrion</keyword>
<evidence type="ECO:0000256" key="3">
    <source>
        <dbReference type="ARBA" id="ARBA00022737"/>
    </source>
</evidence>
<proteinExistence type="predicted"/>
<sequence>MMIGSIGVAIMANTQSIASGHRVIPIHYETNEELQVQTDHKLSKRELRFLQFASVEYDDVIYMTPMDFLDSLTLDAPRERVYRRVLKKENVEKLLAKTPPLRKGDKNFLRNLDQNGIISFAEYIFLLTLLTRSQQGFQIAFTMFDKDGNGRIEKDEFLLVRSVVSALRSTRSASMEKDDCRLDNADLQYLIKRFGLKLRNSDAVQFEKSDEEVKKQDTTILLHLFGLHGNNTLSFDQFQMYKIF</sequence>
<keyword evidence="6" id="KW-0809">Transit peptide</keyword>
<dbReference type="Proteomes" id="UP000031036">
    <property type="component" value="Unassembled WGS sequence"/>
</dbReference>
<keyword evidence="4" id="KW-0999">Mitochondrion inner membrane</keyword>
<keyword evidence="5" id="KW-0106">Calcium</keyword>
<keyword evidence="11" id="KW-1185">Reference proteome</keyword>
<dbReference type="Pfam" id="PF13833">
    <property type="entry name" value="EF-hand_8"/>
    <property type="match status" value="1"/>
</dbReference>
<comment type="caution">
    <text evidence="10">The sequence shown here is derived from an EMBL/GenBank/DDBJ whole genome shotgun (WGS) entry which is preliminary data.</text>
</comment>
<dbReference type="STRING" id="6265.A0A0B2VA27"/>
<dbReference type="AlphaFoldDB" id="A0A0B2VA27"/>
<feature type="domain" description="EF-hand" evidence="9">
    <location>
        <begin position="132"/>
        <end position="167"/>
    </location>
</feature>
<dbReference type="EMBL" id="JPKZ01001751">
    <property type="protein sequence ID" value="KHN80296.1"/>
    <property type="molecule type" value="Genomic_DNA"/>
</dbReference>
<dbReference type="PANTHER" id="PTHR12294:SF13">
    <property type="entry name" value="MITOCHONDRIAL CALCIUM UPTAKE 3, ISOFORM D"/>
    <property type="match status" value="1"/>
</dbReference>
<evidence type="ECO:0000256" key="8">
    <source>
        <dbReference type="ARBA" id="ARBA00023136"/>
    </source>
</evidence>
<accession>A0A0B2VA27</accession>
<dbReference type="PANTHER" id="PTHR12294">
    <property type="entry name" value="EF HAND DOMAIN FAMILY A1,A2-RELATED"/>
    <property type="match status" value="1"/>
</dbReference>
<evidence type="ECO:0000256" key="7">
    <source>
        <dbReference type="ARBA" id="ARBA00023128"/>
    </source>
</evidence>
<reference evidence="10 11" key="1">
    <citation type="submission" date="2014-11" db="EMBL/GenBank/DDBJ databases">
        <title>Genetic blueprint of the zoonotic pathogen Toxocara canis.</title>
        <authorList>
            <person name="Zhu X.-Q."/>
            <person name="Korhonen P.K."/>
            <person name="Cai H."/>
            <person name="Young N.D."/>
            <person name="Nejsum P."/>
            <person name="von Samson-Himmelstjerna G."/>
            <person name="Boag P.R."/>
            <person name="Tan P."/>
            <person name="Li Q."/>
            <person name="Min J."/>
            <person name="Yang Y."/>
            <person name="Wang X."/>
            <person name="Fang X."/>
            <person name="Hall R.S."/>
            <person name="Hofmann A."/>
            <person name="Sternberg P.W."/>
            <person name="Jex A.R."/>
            <person name="Gasser R.B."/>
        </authorList>
    </citation>
    <scope>NUCLEOTIDE SEQUENCE [LARGE SCALE GENOMIC DNA]</scope>
    <source>
        <strain evidence="10">PN_DK_2014</strain>
    </source>
</reference>
<organism evidence="10 11">
    <name type="scientific">Toxocara canis</name>
    <name type="common">Canine roundworm</name>
    <dbReference type="NCBI Taxonomy" id="6265"/>
    <lineage>
        <taxon>Eukaryota</taxon>
        <taxon>Metazoa</taxon>
        <taxon>Ecdysozoa</taxon>
        <taxon>Nematoda</taxon>
        <taxon>Chromadorea</taxon>
        <taxon>Rhabditida</taxon>
        <taxon>Spirurina</taxon>
        <taxon>Ascaridomorpha</taxon>
        <taxon>Ascaridoidea</taxon>
        <taxon>Toxocaridae</taxon>
        <taxon>Toxocara</taxon>
    </lineage>
</organism>
<protein>
    <submittedName>
        <fullName evidence="10">Calcium uptake protein 3, mitochondrial</fullName>
    </submittedName>
</protein>
<gene>
    <name evidence="10" type="primary">MICU3</name>
    <name evidence="10" type="ORF">Tcan_17043</name>
</gene>
<dbReference type="InterPro" id="IPR018247">
    <property type="entry name" value="EF_Hand_1_Ca_BS"/>
</dbReference>
<evidence type="ECO:0000256" key="6">
    <source>
        <dbReference type="ARBA" id="ARBA00022946"/>
    </source>
</evidence>
<dbReference type="GO" id="GO:0036444">
    <property type="term" value="P:calcium import into the mitochondrion"/>
    <property type="evidence" value="ECO:0007669"/>
    <property type="project" value="UniProtKB-ARBA"/>
</dbReference>
<dbReference type="GO" id="GO:0005758">
    <property type="term" value="C:mitochondrial intermembrane space"/>
    <property type="evidence" value="ECO:0007669"/>
    <property type="project" value="UniProtKB-SubCell"/>
</dbReference>
<name>A0A0B2VA27_TOXCA</name>
<dbReference type="PROSITE" id="PS50222">
    <property type="entry name" value="EF_HAND_2"/>
    <property type="match status" value="1"/>
</dbReference>
<dbReference type="SUPFAM" id="SSF47473">
    <property type="entry name" value="EF-hand"/>
    <property type="match status" value="1"/>
</dbReference>
<dbReference type="GO" id="GO:0051560">
    <property type="term" value="P:mitochondrial calcium ion homeostasis"/>
    <property type="evidence" value="ECO:0007669"/>
    <property type="project" value="TreeGrafter"/>
</dbReference>